<gene>
    <name evidence="2" type="ordered locus">Maqu_3222</name>
</gene>
<sequence length="516" mass="57410" precursor="true">MQKTPIVATGHPLRFAMVPLLCAVTTSALIAPSIVHAADIRTSGYLRQHLATNLNDVPETQEDDKYDLAMARTTLLLQVDADLGWAYGVAIGRLTREYMTNYLDRLEDLTAVTGSMNTPPLPRSDFENDYSDEELREAYLDIPMGSQFSARIGKQQVVWGETDFFQAMDVIHGYDQTWRAFLEPENEEWRKPLWLANLQYFSVNSDNSLQLVLRPGIDDDDAMGNSLDTFGGRWSLNGSRGFNTAGLIPVNYDHSKADADDPSYGIRWSGTALGVSYTLNYYHTLSQDPVVNFADLSGGFNPAFQAYGDAPENGFAEFIYPEIDIFGATLNGYLENINATFRAELAYTPDKPYNFGFANTPSAGGNGIIEKDTLRSMIGLDKPLRTQSWLGTSAPTSISLQLFDTWIIDHKDSEQVVDFGSPKKEHSSILTALIMMPFRNDSVNLSFAAIYDLAYDGTILVPGVSLSFGDHWRLMFEADFFNGGRYKSDPTDPQGQSLIGAFHNSDQAMARITYQF</sequence>
<dbReference type="EMBL" id="CP000514">
    <property type="protein sequence ID" value="ABM20293.1"/>
    <property type="molecule type" value="Genomic_DNA"/>
</dbReference>
<proteinExistence type="predicted"/>
<dbReference type="OrthoDB" id="9769143at2"/>
<evidence type="ECO:0000313" key="3">
    <source>
        <dbReference type="Proteomes" id="UP000000998"/>
    </source>
</evidence>
<evidence type="ECO:0008006" key="4">
    <source>
        <dbReference type="Google" id="ProtNLM"/>
    </source>
</evidence>
<feature type="chain" id="PRO_5002638321" description="LysR family transcriptional regulator" evidence="1">
    <location>
        <begin position="38"/>
        <end position="516"/>
    </location>
</feature>
<dbReference type="eggNOG" id="ENOG502ZA3W">
    <property type="taxonomic scope" value="Bacteria"/>
</dbReference>
<dbReference type="Pfam" id="PF06980">
    <property type="entry name" value="DUF1302"/>
    <property type="match status" value="1"/>
</dbReference>
<name>A1U5M4_MARN8</name>
<dbReference type="InterPro" id="IPR010727">
    <property type="entry name" value="DUF1302"/>
</dbReference>
<dbReference type="KEGG" id="maq:Maqu_3222"/>
<organism evidence="2 3">
    <name type="scientific">Marinobacter nauticus (strain ATCC 700491 / DSM 11845 / VT8)</name>
    <name type="common">Marinobacter aquaeolei</name>
    <dbReference type="NCBI Taxonomy" id="351348"/>
    <lineage>
        <taxon>Bacteria</taxon>
        <taxon>Pseudomonadati</taxon>
        <taxon>Pseudomonadota</taxon>
        <taxon>Gammaproteobacteria</taxon>
        <taxon>Pseudomonadales</taxon>
        <taxon>Marinobacteraceae</taxon>
        <taxon>Marinobacter</taxon>
    </lineage>
</organism>
<reference evidence="3" key="1">
    <citation type="journal article" date="2011" name="Appl. Environ. Microbiol.">
        <title>Genomic potential of Marinobacter aquaeolei, a biogeochemical 'opportunitroph'.</title>
        <authorList>
            <person name="Singer E."/>
            <person name="Webb E.A."/>
            <person name="Nelson W.C."/>
            <person name="Heidelberg J.F."/>
            <person name="Ivanova N."/>
            <person name="Pati A."/>
            <person name="Edwards K.J."/>
        </authorList>
    </citation>
    <scope>NUCLEOTIDE SEQUENCE [LARGE SCALE GENOMIC DNA]</scope>
    <source>
        <strain evidence="3">ATCC 700491 / DSM 11845 / VT8</strain>
    </source>
</reference>
<protein>
    <recommendedName>
        <fullName evidence="4">LysR family transcriptional regulator</fullName>
    </recommendedName>
</protein>
<dbReference type="HOGENOM" id="CLU_038451_0_0_6"/>
<feature type="signal peptide" evidence="1">
    <location>
        <begin position="1"/>
        <end position="37"/>
    </location>
</feature>
<dbReference type="RefSeq" id="WP_011786651.1">
    <property type="nucleotide sequence ID" value="NC_008740.1"/>
</dbReference>
<evidence type="ECO:0000256" key="1">
    <source>
        <dbReference type="SAM" id="SignalP"/>
    </source>
</evidence>
<dbReference type="STRING" id="351348.Maqu_3222"/>
<dbReference type="Proteomes" id="UP000000998">
    <property type="component" value="Chromosome"/>
</dbReference>
<accession>A1U5M4</accession>
<dbReference type="AlphaFoldDB" id="A1U5M4"/>
<keyword evidence="1" id="KW-0732">Signal</keyword>
<evidence type="ECO:0000313" key="2">
    <source>
        <dbReference type="EMBL" id="ABM20293.1"/>
    </source>
</evidence>